<feature type="region of interest" description="Disordered" evidence="7">
    <location>
        <begin position="390"/>
        <end position="435"/>
    </location>
</feature>
<keyword evidence="5" id="KW-0460">Magnesium</keyword>
<evidence type="ECO:0000256" key="2">
    <source>
        <dbReference type="ARBA" id="ARBA00006706"/>
    </source>
</evidence>
<dbReference type="PANTHER" id="PTHR12001:SF85">
    <property type="entry name" value="SHORT CHAIN ISOPRENYL DIPHOSPHATE SYNTHASE"/>
    <property type="match status" value="1"/>
</dbReference>
<evidence type="ECO:0000256" key="5">
    <source>
        <dbReference type="ARBA" id="ARBA00022842"/>
    </source>
</evidence>
<evidence type="ECO:0000256" key="7">
    <source>
        <dbReference type="SAM" id="MobiDB-lite"/>
    </source>
</evidence>
<feature type="compositionally biased region" description="Low complexity" evidence="7">
    <location>
        <begin position="395"/>
        <end position="412"/>
    </location>
</feature>
<dbReference type="KEGG" id="kab:B7C62_00125"/>
<evidence type="ECO:0000313" key="8">
    <source>
        <dbReference type="EMBL" id="ARF70827.1"/>
    </source>
</evidence>
<evidence type="ECO:0000256" key="6">
    <source>
        <dbReference type="RuleBase" id="RU004466"/>
    </source>
</evidence>
<reference evidence="8 9" key="1">
    <citation type="submission" date="2017-04" db="EMBL/GenBank/DDBJ databases">
        <title>The complete genome sequence of Streptomyces albolongus YIM 101047, the producer of novel bafilomycins and novel odoriferous sesquiterpenoids.</title>
        <authorList>
            <person name="Yin M."/>
            <person name="Jiang Y."/>
        </authorList>
    </citation>
    <scope>NUCLEOTIDE SEQUENCE [LARGE SCALE GENOMIC DNA]</scope>
    <source>
        <strain evidence="8 9">YIM 101047</strain>
    </source>
</reference>
<dbReference type="PANTHER" id="PTHR12001">
    <property type="entry name" value="GERANYLGERANYL PYROPHOSPHATE SYNTHASE"/>
    <property type="match status" value="1"/>
</dbReference>
<name>A0ABC8BL80_9ACTN</name>
<dbReference type="Gene3D" id="1.10.600.10">
    <property type="entry name" value="Farnesyl Diphosphate Synthase"/>
    <property type="match status" value="1"/>
</dbReference>
<dbReference type="RefSeq" id="WP_084744037.1">
    <property type="nucleotide sequence ID" value="NZ_CP020563.1"/>
</dbReference>
<keyword evidence="4" id="KW-0479">Metal-binding</keyword>
<comment type="similarity">
    <text evidence="2 6">Belongs to the FPP/GGPP synthase family.</text>
</comment>
<dbReference type="AlphaFoldDB" id="A0ABC8BL80"/>
<dbReference type="Pfam" id="PF00348">
    <property type="entry name" value="polyprenyl_synt"/>
    <property type="match status" value="1"/>
</dbReference>
<dbReference type="Proteomes" id="UP000192251">
    <property type="component" value="Chromosome"/>
</dbReference>
<accession>A0ABC8BL80</accession>
<keyword evidence="3 6" id="KW-0808">Transferase</keyword>
<dbReference type="PROSITE" id="PS00723">
    <property type="entry name" value="POLYPRENYL_SYNTHASE_1"/>
    <property type="match status" value="1"/>
</dbReference>
<dbReference type="InterPro" id="IPR008949">
    <property type="entry name" value="Isoprenoid_synthase_dom_sf"/>
</dbReference>
<protein>
    <submittedName>
        <fullName evidence="8">Geranylgeranyl pyrophosphate synthase</fullName>
    </submittedName>
</protein>
<feature type="region of interest" description="Disordered" evidence="7">
    <location>
        <begin position="1"/>
        <end position="30"/>
    </location>
</feature>
<evidence type="ECO:0000313" key="9">
    <source>
        <dbReference type="Proteomes" id="UP000192251"/>
    </source>
</evidence>
<dbReference type="GO" id="GO:0046872">
    <property type="term" value="F:metal ion binding"/>
    <property type="evidence" value="ECO:0007669"/>
    <property type="project" value="UniProtKB-KW"/>
</dbReference>
<comment type="cofactor">
    <cofactor evidence="1">
        <name>Mg(2+)</name>
        <dbReference type="ChEBI" id="CHEBI:18420"/>
    </cofactor>
</comment>
<dbReference type="CDD" id="cd00685">
    <property type="entry name" value="Trans_IPPS_HT"/>
    <property type="match status" value="1"/>
</dbReference>
<gene>
    <name evidence="8" type="ORF">B7C62_00125</name>
</gene>
<evidence type="ECO:0000256" key="3">
    <source>
        <dbReference type="ARBA" id="ARBA00022679"/>
    </source>
</evidence>
<organism evidence="8 9">
    <name type="scientific">Kitasatospora albolonga</name>
    <dbReference type="NCBI Taxonomy" id="68173"/>
    <lineage>
        <taxon>Bacteria</taxon>
        <taxon>Bacillati</taxon>
        <taxon>Actinomycetota</taxon>
        <taxon>Actinomycetes</taxon>
        <taxon>Kitasatosporales</taxon>
        <taxon>Streptomycetaceae</taxon>
        <taxon>Kitasatospora</taxon>
    </lineage>
</organism>
<dbReference type="SUPFAM" id="SSF48576">
    <property type="entry name" value="Terpenoid synthases"/>
    <property type="match status" value="1"/>
</dbReference>
<dbReference type="GO" id="GO:0016740">
    <property type="term" value="F:transferase activity"/>
    <property type="evidence" value="ECO:0007669"/>
    <property type="project" value="UniProtKB-KW"/>
</dbReference>
<dbReference type="InterPro" id="IPR000092">
    <property type="entry name" value="Polyprenyl_synt"/>
</dbReference>
<evidence type="ECO:0000256" key="4">
    <source>
        <dbReference type="ARBA" id="ARBA00022723"/>
    </source>
</evidence>
<evidence type="ECO:0000256" key="1">
    <source>
        <dbReference type="ARBA" id="ARBA00001946"/>
    </source>
</evidence>
<keyword evidence="9" id="KW-1185">Reference proteome</keyword>
<dbReference type="InterPro" id="IPR033749">
    <property type="entry name" value="Polyprenyl_synt_CS"/>
</dbReference>
<sequence length="435" mass="44582">MGRTEAAEHSFAACPLPVGPGPSGTGPGAGARAVDADVVGAVLRTARAVLAERVAQAAEIDASFSGDLAGRVAGFTLEGGKRMRPRLLWWGMRACGAADSVSTAAALRLGVALELIQTCALIHDDVMDRSRLRRGRPAVHIGLAGRAGLSPDSERGAAFGTSAAVLAGDLALVWADDTVAETALPAAVRRRVGALWRAMRTEMVAGQYLDLHGQATGGSSAVRAIRTACLKSALYSVERPLAIGAALAGADERTTAALCSAGRSAGIAFQLRDDLLGVFGDPARTGKPSGDDIREGKPTYLLAVARTRAEAAGDEGALAVLGRAVGNPDLTEGDLAAVRGVFEATGAHAHVEREAERLRDDAVRRLGEAVDVEAHGGRQLLGLLRTVSGDRSGRAADAGTSDADTGTDTTHGTRGHDSRTADARVLTATEGGSTR</sequence>
<proteinExistence type="inferred from homology"/>
<dbReference type="EMBL" id="CP020563">
    <property type="protein sequence ID" value="ARF70827.1"/>
    <property type="molecule type" value="Genomic_DNA"/>
</dbReference>
<dbReference type="SFLD" id="SFLDS00005">
    <property type="entry name" value="Isoprenoid_Synthase_Type_I"/>
    <property type="match status" value="1"/>
</dbReference>